<protein>
    <submittedName>
        <fullName evidence="2">Uncharacterized protein</fullName>
    </submittedName>
</protein>
<proteinExistence type="predicted"/>
<accession>A0AAE0JRX4</accession>
<sequence>MVRGRRNQHHCDDCRGLASVRCAELGHLVKCKKHGAYHSKKTECPKCVGEWKRAERAERDEKKKKANNGHKANNGNKNGKPGGASRQKKQENENGGRKNGGNNRRN</sequence>
<name>A0AAE0JRX4_9PEZI</name>
<dbReference type="EMBL" id="JAULSN010000019">
    <property type="protein sequence ID" value="KAK3358311.1"/>
    <property type="molecule type" value="Genomic_DNA"/>
</dbReference>
<evidence type="ECO:0000313" key="2">
    <source>
        <dbReference type="EMBL" id="KAK3358311.1"/>
    </source>
</evidence>
<feature type="compositionally biased region" description="Low complexity" evidence="1">
    <location>
        <begin position="69"/>
        <end position="79"/>
    </location>
</feature>
<comment type="caution">
    <text evidence="2">The sequence shown here is derived from an EMBL/GenBank/DDBJ whole genome shotgun (WGS) entry which is preliminary data.</text>
</comment>
<evidence type="ECO:0000313" key="3">
    <source>
        <dbReference type="Proteomes" id="UP001287356"/>
    </source>
</evidence>
<evidence type="ECO:0000256" key="1">
    <source>
        <dbReference type="SAM" id="MobiDB-lite"/>
    </source>
</evidence>
<feature type="region of interest" description="Disordered" evidence="1">
    <location>
        <begin position="55"/>
        <end position="106"/>
    </location>
</feature>
<keyword evidence="3" id="KW-1185">Reference proteome</keyword>
<dbReference type="AlphaFoldDB" id="A0AAE0JRX4"/>
<reference evidence="2" key="2">
    <citation type="submission" date="2023-06" db="EMBL/GenBank/DDBJ databases">
        <authorList>
            <consortium name="Lawrence Berkeley National Laboratory"/>
            <person name="Haridas S."/>
            <person name="Hensen N."/>
            <person name="Bonometti L."/>
            <person name="Westerberg I."/>
            <person name="Brannstrom I.O."/>
            <person name="Guillou S."/>
            <person name="Cros-Aarteil S."/>
            <person name="Calhoun S."/>
            <person name="Kuo A."/>
            <person name="Mondo S."/>
            <person name="Pangilinan J."/>
            <person name="Riley R."/>
            <person name="Labutti K."/>
            <person name="Andreopoulos B."/>
            <person name="Lipzen A."/>
            <person name="Chen C."/>
            <person name="Yanf M."/>
            <person name="Daum C."/>
            <person name="Ng V."/>
            <person name="Clum A."/>
            <person name="Steindorff A."/>
            <person name="Ohm R."/>
            <person name="Martin F."/>
            <person name="Silar P."/>
            <person name="Natvig D."/>
            <person name="Lalanne C."/>
            <person name="Gautier V."/>
            <person name="Ament-Velasquez S.L."/>
            <person name="Kruys A."/>
            <person name="Hutchinson M.I."/>
            <person name="Powell A.J."/>
            <person name="Barry K."/>
            <person name="Miller A.N."/>
            <person name="Grigoriev I.V."/>
            <person name="Debuchy R."/>
            <person name="Gladieux P."/>
            <person name="Thoren M.H."/>
            <person name="Johannesson H."/>
        </authorList>
    </citation>
    <scope>NUCLEOTIDE SEQUENCE</scope>
    <source>
        <strain evidence="2">CBS 958.72</strain>
    </source>
</reference>
<organism evidence="2 3">
    <name type="scientific">Lasiosphaeria ovina</name>
    <dbReference type="NCBI Taxonomy" id="92902"/>
    <lineage>
        <taxon>Eukaryota</taxon>
        <taxon>Fungi</taxon>
        <taxon>Dikarya</taxon>
        <taxon>Ascomycota</taxon>
        <taxon>Pezizomycotina</taxon>
        <taxon>Sordariomycetes</taxon>
        <taxon>Sordariomycetidae</taxon>
        <taxon>Sordariales</taxon>
        <taxon>Lasiosphaeriaceae</taxon>
        <taxon>Lasiosphaeria</taxon>
    </lineage>
</organism>
<gene>
    <name evidence="2" type="ORF">B0T24DRAFT_685657</name>
</gene>
<dbReference type="Proteomes" id="UP001287356">
    <property type="component" value="Unassembled WGS sequence"/>
</dbReference>
<reference evidence="2" key="1">
    <citation type="journal article" date="2023" name="Mol. Phylogenet. Evol.">
        <title>Genome-scale phylogeny and comparative genomics of the fungal order Sordariales.</title>
        <authorList>
            <person name="Hensen N."/>
            <person name="Bonometti L."/>
            <person name="Westerberg I."/>
            <person name="Brannstrom I.O."/>
            <person name="Guillou S."/>
            <person name="Cros-Aarteil S."/>
            <person name="Calhoun S."/>
            <person name="Haridas S."/>
            <person name="Kuo A."/>
            <person name="Mondo S."/>
            <person name="Pangilinan J."/>
            <person name="Riley R."/>
            <person name="LaButti K."/>
            <person name="Andreopoulos B."/>
            <person name="Lipzen A."/>
            <person name="Chen C."/>
            <person name="Yan M."/>
            <person name="Daum C."/>
            <person name="Ng V."/>
            <person name="Clum A."/>
            <person name="Steindorff A."/>
            <person name="Ohm R.A."/>
            <person name="Martin F."/>
            <person name="Silar P."/>
            <person name="Natvig D.O."/>
            <person name="Lalanne C."/>
            <person name="Gautier V."/>
            <person name="Ament-Velasquez S.L."/>
            <person name="Kruys A."/>
            <person name="Hutchinson M.I."/>
            <person name="Powell A.J."/>
            <person name="Barry K."/>
            <person name="Miller A.N."/>
            <person name="Grigoriev I.V."/>
            <person name="Debuchy R."/>
            <person name="Gladieux P."/>
            <person name="Hiltunen Thoren M."/>
            <person name="Johannesson H."/>
        </authorList>
    </citation>
    <scope>NUCLEOTIDE SEQUENCE</scope>
    <source>
        <strain evidence="2">CBS 958.72</strain>
    </source>
</reference>